<name>A0A810CZ72_9BRAD</name>
<proteinExistence type="predicted"/>
<accession>A0A810CZ72</accession>
<gene>
    <name evidence="1" type="ORF">XF10B_71460</name>
</gene>
<sequence>MAQALHHPQTIVLAALAELAIELGDFLQLPTCELGAFGGHGKLLIKVHEVSAIRRTRLDQRHHPGALEIFTLAWKI</sequence>
<evidence type="ECO:0000313" key="1">
    <source>
        <dbReference type="EMBL" id="BCE94348.1"/>
    </source>
</evidence>
<dbReference type="EMBL" id="AP023099">
    <property type="protein sequence ID" value="BCE94348.1"/>
    <property type="molecule type" value="Genomic_DNA"/>
</dbReference>
<protein>
    <submittedName>
        <fullName evidence="1">Uncharacterized protein</fullName>
    </submittedName>
</protein>
<dbReference type="AlphaFoldDB" id="A0A810CZ72"/>
<reference evidence="1" key="1">
    <citation type="submission" date="2020-05" db="EMBL/GenBank/DDBJ databases">
        <title>Complete genome sequence of Bradyrhizobium diazoefficiens XF10 isolated from soybean nodule.</title>
        <authorList>
            <person name="Noda R."/>
            <person name="Kakizaki K."/>
            <person name="Minamisawa K."/>
        </authorList>
    </citation>
    <scope>NUCLEOTIDE SEQUENCE</scope>
    <source>
        <strain evidence="1">XF10</strain>
    </source>
</reference>
<organism evidence="1">
    <name type="scientific">Bradyrhizobium diazoefficiens</name>
    <dbReference type="NCBI Taxonomy" id="1355477"/>
    <lineage>
        <taxon>Bacteria</taxon>
        <taxon>Pseudomonadati</taxon>
        <taxon>Pseudomonadota</taxon>
        <taxon>Alphaproteobacteria</taxon>
        <taxon>Hyphomicrobiales</taxon>
        <taxon>Nitrobacteraceae</taxon>
        <taxon>Bradyrhizobium</taxon>
    </lineage>
</organism>